<dbReference type="PANTHER" id="PTHR46093">
    <property type="entry name" value="ACYL-COA-BINDING DOMAIN-CONTAINING PROTEIN 5"/>
    <property type="match status" value="1"/>
</dbReference>
<feature type="transmembrane region" description="Helical" evidence="4">
    <location>
        <begin position="702"/>
        <end position="726"/>
    </location>
</feature>
<accession>A0AAN9YGX8</accession>
<dbReference type="Pfam" id="PF24681">
    <property type="entry name" value="Kelch_KLHDC2_KLHL20_DRC7"/>
    <property type="match status" value="1"/>
</dbReference>
<dbReference type="SUPFAM" id="SSF117281">
    <property type="entry name" value="Kelch motif"/>
    <property type="match status" value="1"/>
</dbReference>
<gene>
    <name evidence="5" type="ORF">SLS53_004913</name>
</gene>
<evidence type="ECO:0000256" key="1">
    <source>
        <dbReference type="ARBA" id="ARBA00022441"/>
    </source>
</evidence>
<keyword evidence="4" id="KW-0812">Transmembrane</keyword>
<reference evidence="5 6" key="1">
    <citation type="journal article" date="2023" name="PLoS ONE">
        <title>Cytospora paraplurivora sp. nov. isolated from orchards with fruit tree decline syndrome in Ontario, Canada.</title>
        <authorList>
            <person name="Ilyukhin E."/>
            <person name="Nguyen H.D.T."/>
            <person name="Castle A.J."/>
            <person name="Ellouze W."/>
        </authorList>
    </citation>
    <scope>NUCLEOTIDE SEQUENCE [LARGE SCALE GENOMIC DNA]</scope>
    <source>
        <strain evidence="5 6">FDS-564</strain>
    </source>
</reference>
<dbReference type="AlphaFoldDB" id="A0AAN9YGX8"/>
<evidence type="ECO:0000256" key="4">
    <source>
        <dbReference type="SAM" id="Phobius"/>
    </source>
</evidence>
<dbReference type="EMBL" id="JAJSPL020000017">
    <property type="protein sequence ID" value="KAK7741846.1"/>
    <property type="molecule type" value="Genomic_DNA"/>
</dbReference>
<evidence type="ECO:0000256" key="2">
    <source>
        <dbReference type="ARBA" id="ARBA00022737"/>
    </source>
</evidence>
<feature type="compositionally biased region" description="Polar residues" evidence="3">
    <location>
        <begin position="830"/>
        <end position="840"/>
    </location>
</feature>
<feature type="compositionally biased region" description="Low complexity" evidence="3">
    <location>
        <begin position="885"/>
        <end position="895"/>
    </location>
</feature>
<sequence>MSLAKLPHRPVQSDTHRVVRPKFNQRFTQDRLREAARKPSAFYMFSKIKKDRKSVFKEVGLALEDGGAMADDKQHTVKVEDGLVSLAAPLDVKSAEAGSTTEHTHTKDKDGKARVNDIFARPSKQEDLVPMSQPQPLTPQSLTSKNPWYAKIAIGRRPGARTGSSAPPTSFQGLSKLTMIVLALALVIPIYGRGSRDSVGMADAVPTVKRAKSPTDVCARWAMQSESPFKNPSAAVLNGTLFVYGGEAKTSLDQVNNTWNNDLITLDLTSTWDISSPSLTGLTQPSGPPAVALGTLWHDYNNIYLYGGEFADNPYVEPAAVSTWQYSVSDGTWTEYSNPKTSSGNNSDGGGVAVQRAAEGAGVSVPELGLSWYFGGHLDLSTTPGWSDQIARVYLKTLLEFTHPGYSNDGVSSLTNSGAPASGAYRNITQGGLQSSDAFTERADGALVFVPGWGTSGVLIGLGGGTASDFTDDMSTLDVYDIANSVWYHQQTSGTAPGVRVNPCAVVASAPDASSFQIYLHGGQNLQPAGDQIQYDDMYILTIPSFTWIGPVSQGGSNIPFARAGHTCNLRDGQMVILGGFNTTVTSCDSPGVYVFNASSLEWGSSFTALAPSADIDPGNTVLGSSYGYTVPDEVVSVIGGDPSGSATVTTPAVSATGGPFATGKPPVFTITASGSTATITSPGHTGAANSADSPDGISGGLIAAIVVACLAGLAAGYLGYCAWLYRRQVRAYKTHLAVSNRFPARSASHASFFFGAFGGGRKQSRKTRLRGGGAGEKVAAWFTANEHSQKTREPSSTSGGEESFAWVGRDRKNGGNYNDNGGLLDPNGQTPSSGASNRPGSLGGYGADSKGGSYHSGTSPGEVSGTGSGSGVPQRRSSAGGGSTTSSTEGLLEGQEPSFFSVVLGPRRALRVVNGLEEGEGLQNTHE</sequence>
<organism evidence="5 6">
    <name type="scientific">Cytospora paraplurivora</name>
    <dbReference type="NCBI Taxonomy" id="2898453"/>
    <lineage>
        <taxon>Eukaryota</taxon>
        <taxon>Fungi</taxon>
        <taxon>Dikarya</taxon>
        <taxon>Ascomycota</taxon>
        <taxon>Pezizomycotina</taxon>
        <taxon>Sordariomycetes</taxon>
        <taxon>Sordariomycetidae</taxon>
        <taxon>Diaporthales</taxon>
        <taxon>Cytosporaceae</taxon>
        <taxon>Cytospora</taxon>
    </lineage>
</organism>
<keyword evidence="2" id="KW-0677">Repeat</keyword>
<dbReference type="PANTHER" id="PTHR46093:SF18">
    <property type="entry name" value="FIBRONECTIN TYPE-III DOMAIN-CONTAINING PROTEIN"/>
    <property type="match status" value="1"/>
</dbReference>
<dbReference type="InterPro" id="IPR015915">
    <property type="entry name" value="Kelch-typ_b-propeller"/>
</dbReference>
<feature type="region of interest" description="Disordered" evidence="3">
    <location>
        <begin position="784"/>
        <end position="898"/>
    </location>
</feature>
<dbReference type="Proteomes" id="UP001320245">
    <property type="component" value="Unassembled WGS sequence"/>
</dbReference>
<dbReference type="Gene3D" id="2.120.10.80">
    <property type="entry name" value="Kelch-type beta propeller"/>
    <property type="match status" value="2"/>
</dbReference>
<keyword evidence="4" id="KW-0472">Membrane</keyword>
<keyword evidence="1" id="KW-0880">Kelch repeat</keyword>
<comment type="caution">
    <text evidence="5">The sequence shown here is derived from an EMBL/GenBank/DDBJ whole genome shotgun (WGS) entry which is preliminary data.</text>
</comment>
<evidence type="ECO:0000313" key="5">
    <source>
        <dbReference type="EMBL" id="KAK7741846.1"/>
    </source>
</evidence>
<name>A0AAN9YGX8_9PEZI</name>
<evidence type="ECO:0000313" key="6">
    <source>
        <dbReference type="Proteomes" id="UP001320245"/>
    </source>
</evidence>
<evidence type="ECO:0000256" key="3">
    <source>
        <dbReference type="SAM" id="MobiDB-lite"/>
    </source>
</evidence>
<keyword evidence="4" id="KW-1133">Transmembrane helix</keyword>
<feature type="compositionally biased region" description="Low complexity" evidence="3">
    <location>
        <begin position="815"/>
        <end position="829"/>
    </location>
</feature>
<keyword evidence="6" id="KW-1185">Reference proteome</keyword>
<proteinExistence type="predicted"/>
<protein>
    <submittedName>
        <fullName evidence="5">Uncharacterized protein</fullName>
    </submittedName>
</protein>